<dbReference type="InterPro" id="IPR034164">
    <property type="entry name" value="Pepsin-like_dom"/>
</dbReference>
<comment type="caution">
    <text evidence="11">The sequence shown here is derived from an EMBL/GenBank/DDBJ whole genome shotgun (WGS) entry which is preliminary data.</text>
</comment>
<evidence type="ECO:0000256" key="5">
    <source>
        <dbReference type="PIRSR" id="PIRSR601461-1"/>
    </source>
</evidence>
<organism evidence="11 12">
    <name type="scientific">Bursaphelenchus okinawaensis</name>
    <dbReference type="NCBI Taxonomy" id="465554"/>
    <lineage>
        <taxon>Eukaryota</taxon>
        <taxon>Metazoa</taxon>
        <taxon>Ecdysozoa</taxon>
        <taxon>Nematoda</taxon>
        <taxon>Chromadorea</taxon>
        <taxon>Rhabditida</taxon>
        <taxon>Tylenchina</taxon>
        <taxon>Tylenchomorpha</taxon>
        <taxon>Aphelenchoidea</taxon>
        <taxon>Aphelenchoididae</taxon>
        <taxon>Bursaphelenchus</taxon>
    </lineage>
</organism>
<dbReference type="FunFam" id="2.40.70.10:FF:000115">
    <property type="entry name" value="Lysosomal aspartic protease"/>
    <property type="match status" value="1"/>
</dbReference>
<dbReference type="GO" id="GO:0004190">
    <property type="term" value="F:aspartic-type endopeptidase activity"/>
    <property type="evidence" value="ECO:0007669"/>
    <property type="project" value="UniProtKB-KW"/>
</dbReference>
<feature type="signal peptide" evidence="9">
    <location>
        <begin position="1"/>
        <end position="15"/>
    </location>
</feature>
<dbReference type="AlphaFoldDB" id="A0A811JWY8"/>
<evidence type="ECO:0000256" key="1">
    <source>
        <dbReference type="ARBA" id="ARBA00007447"/>
    </source>
</evidence>
<dbReference type="PRINTS" id="PR00792">
    <property type="entry name" value="PEPSIN"/>
</dbReference>
<feature type="disulfide bond" evidence="6">
    <location>
        <begin position="296"/>
        <end position="329"/>
    </location>
</feature>
<evidence type="ECO:0000256" key="6">
    <source>
        <dbReference type="PIRSR" id="PIRSR601461-2"/>
    </source>
</evidence>
<gene>
    <name evidence="11" type="ORF">BOKJ2_LOCUS2236</name>
</gene>
<evidence type="ECO:0000256" key="8">
    <source>
        <dbReference type="SAM" id="MobiDB-lite"/>
    </source>
</evidence>
<dbReference type="InterPro" id="IPR033121">
    <property type="entry name" value="PEPTIDASE_A1"/>
</dbReference>
<dbReference type="CDD" id="cd05471">
    <property type="entry name" value="pepsin_like"/>
    <property type="match status" value="1"/>
</dbReference>
<dbReference type="PANTHER" id="PTHR47966:SF45">
    <property type="entry name" value="PEPTIDASE A1 DOMAIN-CONTAINING PROTEIN"/>
    <property type="match status" value="1"/>
</dbReference>
<name>A0A811JWY8_9BILA</name>
<dbReference type="Proteomes" id="UP000783686">
    <property type="component" value="Unassembled WGS sequence"/>
</dbReference>
<sequence length="478" mass="50237">MKLFLLLISVAIVNGSVLKYSLFKEKGSTVSHNRKWAKGKVLEDSLGLTIENQNDIWYKGVVSLGTPAQSFLLQFDTGSSILWVPGQGCSSSGSYATSCQSGQTYNPSSSSTSKSTGQSFSISYGTGSASGQYYTDKFAFGNGSSTLSLSSPVTFGVGSQMTFQDSGILGLGFESGSYPTPIFIQGVKDGVFDEPIFTAYFADCETTSCADGGQITLGGFDDEHCESGYDWIPLTTGTPYWQFSVDSFTVGSFKASNFKAISDTGTSYIIVPSDQISSLASALGATSSGGAYYLDCQSTTTISVTVNSKSYTINAKSLMIGSTQSSGACQIAISSGDFGFWIFGDAFIRDYCQVYDVTNKRIAFAEIKSSTTGTGGTNGASGTQDVADGQGSQSGTKYGASGTKTSQNGTKTNQNGTKTGQNGTTGQSNGTSSKTEKNSSSNGSSAESERRESLTRQGYKYLGKGVYLTPDGYYFKEA</sequence>
<dbReference type="Gene3D" id="2.40.70.10">
    <property type="entry name" value="Acid Proteases"/>
    <property type="match status" value="2"/>
</dbReference>
<dbReference type="InterPro" id="IPR021109">
    <property type="entry name" value="Peptidase_aspartic_dom_sf"/>
</dbReference>
<dbReference type="OrthoDB" id="771136at2759"/>
<comment type="similarity">
    <text evidence="1 7">Belongs to the peptidase A1 family.</text>
</comment>
<dbReference type="SUPFAM" id="SSF50630">
    <property type="entry name" value="Acid proteases"/>
    <property type="match status" value="1"/>
</dbReference>
<evidence type="ECO:0000256" key="3">
    <source>
        <dbReference type="ARBA" id="ARBA00022750"/>
    </source>
</evidence>
<accession>A0A811JWY8</accession>
<feature type="domain" description="Peptidase A1" evidence="10">
    <location>
        <begin position="58"/>
        <end position="365"/>
    </location>
</feature>
<evidence type="ECO:0000256" key="4">
    <source>
        <dbReference type="ARBA" id="ARBA00022801"/>
    </source>
</evidence>
<dbReference type="PROSITE" id="PS00141">
    <property type="entry name" value="ASP_PROTEASE"/>
    <property type="match status" value="1"/>
</dbReference>
<feature type="chain" id="PRO_5035681417" description="Peptidase A1 domain-containing protein" evidence="9">
    <location>
        <begin position="16"/>
        <end position="478"/>
    </location>
</feature>
<dbReference type="PROSITE" id="PS51767">
    <property type="entry name" value="PEPTIDASE_A1"/>
    <property type="match status" value="1"/>
</dbReference>
<feature type="disulfide bond" evidence="6">
    <location>
        <begin position="89"/>
        <end position="99"/>
    </location>
</feature>
<evidence type="ECO:0000313" key="12">
    <source>
        <dbReference type="Proteomes" id="UP000614601"/>
    </source>
</evidence>
<dbReference type="InterPro" id="IPR001969">
    <property type="entry name" value="Aspartic_peptidase_AS"/>
</dbReference>
<keyword evidence="3 7" id="KW-0064">Aspartyl protease</keyword>
<keyword evidence="4 7" id="KW-0378">Hydrolase</keyword>
<feature type="compositionally biased region" description="Low complexity" evidence="8">
    <location>
        <begin position="401"/>
        <end position="446"/>
    </location>
</feature>
<keyword evidence="12" id="KW-1185">Reference proteome</keyword>
<evidence type="ECO:0000256" key="7">
    <source>
        <dbReference type="RuleBase" id="RU000454"/>
    </source>
</evidence>
<keyword evidence="2 7" id="KW-0645">Protease</keyword>
<reference evidence="11" key="1">
    <citation type="submission" date="2020-09" db="EMBL/GenBank/DDBJ databases">
        <authorList>
            <person name="Kikuchi T."/>
        </authorList>
    </citation>
    <scope>NUCLEOTIDE SEQUENCE</scope>
    <source>
        <strain evidence="11">SH1</strain>
    </source>
</reference>
<feature type="region of interest" description="Disordered" evidence="8">
    <location>
        <begin position="372"/>
        <end position="462"/>
    </location>
</feature>
<keyword evidence="9" id="KW-0732">Signal</keyword>
<evidence type="ECO:0000256" key="9">
    <source>
        <dbReference type="SAM" id="SignalP"/>
    </source>
</evidence>
<keyword evidence="6" id="KW-1015">Disulfide bond</keyword>
<feature type="active site" evidence="5">
    <location>
        <position position="76"/>
    </location>
</feature>
<evidence type="ECO:0000259" key="10">
    <source>
        <dbReference type="PROSITE" id="PS51767"/>
    </source>
</evidence>
<dbReference type="Pfam" id="PF00026">
    <property type="entry name" value="Asp"/>
    <property type="match status" value="1"/>
</dbReference>
<dbReference type="Proteomes" id="UP000614601">
    <property type="component" value="Unassembled WGS sequence"/>
</dbReference>
<dbReference type="EMBL" id="CAJFCW020000001">
    <property type="protein sequence ID" value="CAG9086092.1"/>
    <property type="molecule type" value="Genomic_DNA"/>
</dbReference>
<proteinExistence type="inferred from homology"/>
<evidence type="ECO:0000256" key="2">
    <source>
        <dbReference type="ARBA" id="ARBA00022670"/>
    </source>
</evidence>
<dbReference type="GO" id="GO:0005764">
    <property type="term" value="C:lysosome"/>
    <property type="evidence" value="ECO:0007669"/>
    <property type="project" value="TreeGrafter"/>
</dbReference>
<dbReference type="PANTHER" id="PTHR47966">
    <property type="entry name" value="BETA-SITE APP-CLEAVING ENZYME, ISOFORM A-RELATED"/>
    <property type="match status" value="1"/>
</dbReference>
<feature type="active site" evidence="5">
    <location>
        <position position="263"/>
    </location>
</feature>
<dbReference type="GO" id="GO:0006508">
    <property type="term" value="P:proteolysis"/>
    <property type="evidence" value="ECO:0007669"/>
    <property type="project" value="UniProtKB-KW"/>
</dbReference>
<dbReference type="EMBL" id="CAJFDH010000001">
    <property type="protein sequence ID" value="CAD5207552.1"/>
    <property type="molecule type" value="Genomic_DNA"/>
</dbReference>
<dbReference type="InterPro" id="IPR001461">
    <property type="entry name" value="Aspartic_peptidase_A1"/>
</dbReference>
<protein>
    <recommendedName>
        <fullName evidence="10">Peptidase A1 domain-containing protein</fullName>
    </recommendedName>
</protein>
<evidence type="ECO:0000313" key="11">
    <source>
        <dbReference type="EMBL" id="CAD5207552.1"/>
    </source>
</evidence>